<protein>
    <submittedName>
        <fullName evidence="2">Uncharacterized protein</fullName>
    </submittedName>
</protein>
<dbReference type="AlphaFoldDB" id="A0A7R9BUG6"/>
<evidence type="ECO:0000313" key="3">
    <source>
        <dbReference type="Proteomes" id="UP000678499"/>
    </source>
</evidence>
<reference evidence="2" key="1">
    <citation type="submission" date="2020-11" db="EMBL/GenBank/DDBJ databases">
        <authorList>
            <person name="Tran Van P."/>
        </authorList>
    </citation>
    <scope>NUCLEOTIDE SEQUENCE</scope>
</reference>
<dbReference type="EMBL" id="CAJPEX010002376">
    <property type="protein sequence ID" value="CAG0920905.1"/>
    <property type="molecule type" value="Genomic_DNA"/>
</dbReference>
<name>A0A7R9BUG6_9CRUS</name>
<proteinExistence type="predicted"/>
<dbReference type="Proteomes" id="UP000678499">
    <property type="component" value="Unassembled WGS sequence"/>
</dbReference>
<keyword evidence="1" id="KW-0175">Coiled coil</keyword>
<dbReference type="EMBL" id="OA884413">
    <property type="protein sequence ID" value="CAD7280753.1"/>
    <property type="molecule type" value="Genomic_DNA"/>
</dbReference>
<evidence type="ECO:0000313" key="2">
    <source>
        <dbReference type="EMBL" id="CAD7280753.1"/>
    </source>
</evidence>
<organism evidence="2">
    <name type="scientific">Notodromas monacha</name>
    <dbReference type="NCBI Taxonomy" id="399045"/>
    <lineage>
        <taxon>Eukaryota</taxon>
        <taxon>Metazoa</taxon>
        <taxon>Ecdysozoa</taxon>
        <taxon>Arthropoda</taxon>
        <taxon>Crustacea</taxon>
        <taxon>Oligostraca</taxon>
        <taxon>Ostracoda</taxon>
        <taxon>Podocopa</taxon>
        <taxon>Podocopida</taxon>
        <taxon>Cypridocopina</taxon>
        <taxon>Cypridoidea</taxon>
        <taxon>Cyprididae</taxon>
        <taxon>Notodromas</taxon>
    </lineage>
</organism>
<sequence length="203" mass="23279">MRFGWDDLAIMGIGCIIGYFTFSGIYEESFVLWRAQKMENLLTTIEKFSEEKASQKKHLEDIEAERRVYSEKLSAIRSKCCQLRDDIEKLMKSRTDTTTVKRAILARTQIPEASVADVTPTDKSELVDVKEKIAQVIQQLGPGIKGPNKVQVKQMLRNSRDEIVAKRRIWRIQLDLAEIEQQLKSESRLSELKKLGLSDSDDS</sequence>
<gene>
    <name evidence="2" type="ORF">NMOB1V02_LOCUS8410</name>
</gene>
<evidence type="ECO:0000256" key="1">
    <source>
        <dbReference type="SAM" id="Coils"/>
    </source>
</evidence>
<feature type="coiled-coil region" evidence="1">
    <location>
        <begin position="45"/>
        <end position="79"/>
    </location>
</feature>
<keyword evidence="3" id="KW-1185">Reference proteome</keyword>
<accession>A0A7R9BUG6</accession>